<feature type="transmembrane region" description="Helical" evidence="4">
    <location>
        <begin position="281"/>
        <end position="314"/>
    </location>
</feature>
<evidence type="ECO:0000259" key="5">
    <source>
        <dbReference type="PROSITE" id="PS50850"/>
    </source>
</evidence>
<dbReference type="InterPro" id="IPR036259">
    <property type="entry name" value="MFS_trans_sf"/>
</dbReference>
<accession>A0A1E5Q4T6</accession>
<evidence type="ECO:0000256" key="3">
    <source>
        <dbReference type="ARBA" id="ARBA00023136"/>
    </source>
</evidence>
<feature type="domain" description="Major facilitator superfamily (MFS) profile" evidence="5">
    <location>
        <begin position="1"/>
        <end position="397"/>
    </location>
</feature>
<keyword evidence="3 4" id="KW-0472">Membrane</keyword>
<dbReference type="EMBL" id="MCGG01000055">
    <property type="protein sequence ID" value="OEJ65075.1"/>
    <property type="molecule type" value="Genomic_DNA"/>
</dbReference>
<dbReference type="OrthoDB" id="7200137at2"/>
<feature type="transmembrane region" description="Helical" evidence="4">
    <location>
        <begin position="166"/>
        <end position="189"/>
    </location>
</feature>
<feature type="transmembrane region" description="Helical" evidence="4">
    <location>
        <begin position="81"/>
        <end position="101"/>
    </location>
</feature>
<feature type="transmembrane region" description="Helical" evidence="4">
    <location>
        <begin position="54"/>
        <end position="74"/>
    </location>
</feature>
<evidence type="ECO:0000256" key="4">
    <source>
        <dbReference type="SAM" id="Phobius"/>
    </source>
</evidence>
<evidence type="ECO:0000256" key="2">
    <source>
        <dbReference type="ARBA" id="ARBA00022989"/>
    </source>
</evidence>
<keyword evidence="7" id="KW-1185">Reference proteome</keyword>
<feature type="transmembrane region" description="Helical" evidence="4">
    <location>
        <begin position="334"/>
        <end position="357"/>
    </location>
</feature>
<organism evidence="6 7">
    <name type="scientific">Magnetovibrio blakemorei</name>
    <dbReference type="NCBI Taxonomy" id="28181"/>
    <lineage>
        <taxon>Bacteria</taxon>
        <taxon>Pseudomonadati</taxon>
        <taxon>Pseudomonadota</taxon>
        <taxon>Alphaproteobacteria</taxon>
        <taxon>Rhodospirillales</taxon>
        <taxon>Magnetovibrionaceae</taxon>
        <taxon>Magnetovibrio</taxon>
    </lineage>
</organism>
<feature type="transmembrane region" description="Helical" evidence="4">
    <location>
        <begin position="252"/>
        <end position="274"/>
    </location>
</feature>
<proteinExistence type="predicted"/>
<dbReference type="InterPro" id="IPR011701">
    <property type="entry name" value="MFS"/>
</dbReference>
<evidence type="ECO:0000313" key="7">
    <source>
        <dbReference type="Proteomes" id="UP000095347"/>
    </source>
</evidence>
<name>A0A1E5Q4T6_9PROT</name>
<dbReference type="PROSITE" id="PS50850">
    <property type="entry name" value="MFS"/>
    <property type="match status" value="1"/>
</dbReference>
<keyword evidence="1 4" id="KW-0812">Transmembrane</keyword>
<feature type="transmembrane region" description="Helical" evidence="4">
    <location>
        <begin position="217"/>
        <end position="240"/>
    </location>
</feature>
<dbReference type="Gene3D" id="1.20.1250.20">
    <property type="entry name" value="MFS general substrate transporter like domains"/>
    <property type="match status" value="1"/>
</dbReference>
<keyword evidence="2 4" id="KW-1133">Transmembrane helix</keyword>
<dbReference type="InterPro" id="IPR050327">
    <property type="entry name" value="Proton-linked_MCT"/>
</dbReference>
<evidence type="ECO:0000313" key="6">
    <source>
        <dbReference type="EMBL" id="OEJ65075.1"/>
    </source>
</evidence>
<feature type="transmembrane region" description="Helical" evidence="4">
    <location>
        <begin position="107"/>
        <end position="129"/>
    </location>
</feature>
<dbReference type="GO" id="GO:0022857">
    <property type="term" value="F:transmembrane transporter activity"/>
    <property type="evidence" value="ECO:0007669"/>
    <property type="project" value="InterPro"/>
</dbReference>
<gene>
    <name evidence="6" type="ORF">BEN30_15415</name>
</gene>
<dbReference type="SUPFAM" id="SSF103473">
    <property type="entry name" value="MFS general substrate transporter"/>
    <property type="match status" value="1"/>
</dbReference>
<dbReference type="InterPro" id="IPR020846">
    <property type="entry name" value="MFS_dom"/>
</dbReference>
<dbReference type="PANTHER" id="PTHR11360:SF290">
    <property type="entry name" value="MONOCARBOXYLATE MFS PERMEASE"/>
    <property type="match status" value="1"/>
</dbReference>
<dbReference type="AlphaFoldDB" id="A0A1E5Q4T6"/>
<feature type="transmembrane region" description="Helical" evidence="4">
    <location>
        <begin position="141"/>
        <end position="160"/>
    </location>
</feature>
<comment type="caution">
    <text evidence="6">The sequence shown here is derived from an EMBL/GenBank/DDBJ whole genome shotgun (WGS) entry which is preliminary data.</text>
</comment>
<evidence type="ECO:0000256" key="1">
    <source>
        <dbReference type="ARBA" id="ARBA00022692"/>
    </source>
</evidence>
<dbReference type="PANTHER" id="PTHR11360">
    <property type="entry name" value="MONOCARBOXYLATE TRANSPORTER"/>
    <property type="match status" value="1"/>
</dbReference>
<dbReference type="Proteomes" id="UP000095347">
    <property type="component" value="Unassembled WGS sequence"/>
</dbReference>
<sequence>MYKTLLSTLASADKSVWRLALGETLVWAALYYVFPALLLHWEQDQGWSRSQLSLALTVALVLSALSAPLTGRLIDRGYGRLTLTLSAIVGGLSLASLALVHSFTAFFAIWVLIGISMAGCLYEPCFAYLTHCRPMSAKRAITVVTLAAGFASTLAFPLANALADAYGWRTTVVAFGVIVVFVAAPLLWFGANSPRGFRRTHCAPQDKRNIKVIQRPVFWLLALAFTSTALTHGMLMSHLLPLLDERGVPQAMAILTASLIGPMQVVGRVVMLVFDRRVSVFFFAGLSFVFLALASSALFVAGTLIGGLVCFAILQGSGYGVTSITKPTVTVNILGRANFGAISGALAVPYMMAYAFAPTLSAEIWKHGGYDLVVTTCIVLPTLGLSAFVAAVRTKPN</sequence>
<protein>
    <recommendedName>
        <fullName evidence="5">Major facilitator superfamily (MFS) profile domain-containing protein</fullName>
    </recommendedName>
</protein>
<dbReference type="RefSeq" id="WP_069958964.1">
    <property type="nucleotide sequence ID" value="NZ_MCGG01000055.1"/>
</dbReference>
<feature type="transmembrane region" description="Helical" evidence="4">
    <location>
        <begin position="369"/>
        <end position="392"/>
    </location>
</feature>
<feature type="transmembrane region" description="Helical" evidence="4">
    <location>
        <begin position="16"/>
        <end position="34"/>
    </location>
</feature>
<reference evidence="7" key="1">
    <citation type="submission" date="2016-07" db="EMBL/GenBank/DDBJ databases">
        <authorList>
            <person name="Florea S."/>
            <person name="Webb J.S."/>
            <person name="Jaromczyk J."/>
            <person name="Schardl C.L."/>
        </authorList>
    </citation>
    <scope>NUCLEOTIDE SEQUENCE [LARGE SCALE GENOMIC DNA]</scope>
    <source>
        <strain evidence="7">MV-1</strain>
    </source>
</reference>
<dbReference type="STRING" id="28181.BEN30_15415"/>
<dbReference type="Pfam" id="PF07690">
    <property type="entry name" value="MFS_1"/>
    <property type="match status" value="1"/>
</dbReference>